<reference evidence="1" key="2">
    <citation type="submission" date="2020-06" db="EMBL/GenBank/DDBJ databases">
        <title>Whole Genome Sequence of Bradyrhizobium sp. Strain 323S2.</title>
        <authorList>
            <person name="Bromfield E.S.P."/>
        </authorList>
    </citation>
    <scope>NUCLEOTIDE SEQUENCE [LARGE SCALE GENOMIC DNA]</scope>
    <source>
        <strain evidence="1">323S2</strain>
    </source>
</reference>
<name>A0A7Z0TSN6_9BRAD</name>
<evidence type="ECO:0000313" key="3">
    <source>
        <dbReference type="Proteomes" id="UP000564836"/>
    </source>
</evidence>
<evidence type="ECO:0000313" key="1">
    <source>
        <dbReference type="EMBL" id="NYY92299.1"/>
    </source>
</evidence>
<evidence type="ECO:0000313" key="2">
    <source>
        <dbReference type="EMBL" id="UGX91730.1"/>
    </source>
</evidence>
<gene>
    <name evidence="2" type="ORF">G6321_00039205</name>
    <name evidence="1" type="ORF">G6321_29140</name>
</gene>
<accession>A0A7Z0TSN6</accession>
<dbReference type="RefSeq" id="WP_166350410.1">
    <property type="nucleotide sequence ID" value="NZ_CP088280.1"/>
</dbReference>
<organism evidence="1">
    <name type="scientific">Bradyrhizobium barranii subsp. barranii</name>
    <dbReference type="NCBI Taxonomy" id="2823807"/>
    <lineage>
        <taxon>Bacteria</taxon>
        <taxon>Pseudomonadati</taxon>
        <taxon>Pseudomonadota</taxon>
        <taxon>Alphaproteobacteria</taxon>
        <taxon>Hyphomicrobiales</taxon>
        <taxon>Nitrobacteraceae</taxon>
        <taxon>Bradyrhizobium</taxon>
        <taxon>Bradyrhizobium barranii</taxon>
    </lineage>
</organism>
<dbReference type="EMBL" id="CP088280">
    <property type="protein sequence ID" value="UGX91730.1"/>
    <property type="molecule type" value="Genomic_DNA"/>
</dbReference>
<reference evidence="2 3" key="1">
    <citation type="journal article" date="2017" name="Syst. Appl. Microbiol.">
        <title>Soybeans inoculated with root zone soils of Canadian native legumes harbour diverse and novel Bradyrhizobium spp. that possess agricultural potential.</title>
        <authorList>
            <person name="Bromfield E.S.P."/>
            <person name="Cloutier S."/>
            <person name="Tambong J.T."/>
            <person name="Tran Thi T.V."/>
        </authorList>
    </citation>
    <scope>NUCLEOTIDE SEQUENCE [LARGE SCALE GENOMIC DNA]</scope>
    <source>
        <strain evidence="2 3">323S2</strain>
    </source>
</reference>
<dbReference type="EMBL" id="JACBFH010000001">
    <property type="protein sequence ID" value="NYY92299.1"/>
    <property type="molecule type" value="Genomic_DNA"/>
</dbReference>
<dbReference type="Proteomes" id="UP000564836">
    <property type="component" value="Chromosome"/>
</dbReference>
<protein>
    <submittedName>
        <fullName evidence="1">Uncharacterized protein</fullName>
    </submittedName>
</protein>
<reference evidence="2 3" key="3">
    <citation type="journal article" date="2022" name="Int. J. Syst. Evol. Microbiol.">
        <title>Strains of Bradyrhizobium barranii sp. nov. associated with legumes native to Canada are symbionts of soybeans and belong to different subspecies (subsp. barranii subsp. nov. and subsp. apii subsp. nov.) and symbiovars (sv. glycinearum and sv. septentrionale).</title>
        <authorList>
            <person name="Bromfield E.S.P."/>
            <person name="Cloutier S."/>
            <person name="Wasai-Hara S."/>
            <person name="Minamisawa K."/>
        </authorList>
    </citation>
    <scope>NUCLEOTIDE SEQUENCE [LARGE SCALE GENOMIC DNA]</scope>
    <source>
        <strain evidence="2 3">323S2</strain>
    </source>
</reference>
<proteinExistence type="predicted"/>
<dbReference type="AlphaFoldDB" id="A0A7Z0TSN6"/>
<sequence>MPPIIRDERGRFVPVVRPKLWQTSTVRRSRDRTDQIGHARKQSKARLATTLWLSVLGRRGIIELEAYGIEWFAVETWLDALNPQESNAARRFVKGVLDALADPAMPPRARDAAYNELYQRLIGAGIVD</sequence>